<feature type="region of interest" description="Disordered" evidence="2">
    <location>
        <begin position="1381"/>
        <end position="1412"/>
    </location>
</feature>
<dbReference type="GO" id="GO:0005524">
    <property type="term" value="F:ATP binding"/>
    <property type="evidence" value="ECO:0007669"/>
    <property type="project" value="InterPro"/>
</dbReference>
<sequence length="3000" mass="338775">MPTKFQLITELYDQTVQSVTGSYQSWTGFLRAACYNYKCPFDDQILIYAQRPDATAVLEMERWNRQFGRWVNRGAKSIAVFGDDGQNCLKLYFDVSDTHASRFARPLPIWTMHPAFEPEVIETLEATFGNLAEKENLADAVRSACHNAVADNFTDYLQDLRECREDSLLEELDDLNLEAFYRDALEVSVAYMLMTRLGLRADDYFTADEFAHVYEFNTPPTINALGIATSDIAEMGLREISRTVMQAQRDQFFANRTRIGYDGRTEQHETPHERSEQHGGHLQDAERLSGAEPADAADAGGASGQVRRTAEGVPEEAPQSALHQPQDQRQADGASGRDRADRAEDGGADRGADGTGRGRDGGTESDRSPALDGPDEQSPAQRGGAGAERFDLRLITQEPTEAGSDELPAFAAIGSDAEGGDLVETLPAIGEFYTLYREVKRQHPDAIIFTKLRDGYLSFQEDARLLETFSNVKVTRRERLGTPDRISVCFIPHVEMEDQLTQLDALHKPVILADKQPGEEIEMLRIEPKTRRTLTRAYQVAAYHHFENGFDDKLDYQTLEEAEAAAQGYVAGTMEEDGFAYDGAAVYDAETHKCLRVYGDYPDEKAQEQAAAFALEHDAVTPNGTELPAFLDMHLIEANLLDDGGRKHKRQEIFEYFQAHENLAERTEFLKNSYNDIWVEVLTDGVRTGYHAEKDGLLMWEGSYLSRTSESVFSWSVITEMTEGLIERGEYKIKLGLQNAPVMAEQLALFDMGGDAPVYEAPADTATGILAPARTVPQAVIDLALCTGGNEPNSAERIAVFYMRERPESENISFLRREFGRANGRGIEYEGRKYAVWFLEDGIHLAQGDSVRTGYSKTVVTWEQTSARILELLEAGTYLSASELAQAPDKVLHEAMDAMLMTARDLNEDGRGQGLFPQTLAIHDQHKGYPELDEDMVAFAKTEGGLQTLAQEYHTFLDAYAAAPDIMRFRVSGYNTHRIGTILDGLQYSERHFTAQPNFLRQCKMFITQDEIDQFFLRDSVDRRLAVYSHFCYPHTPEECQKFIKGSFGEYSGGARAGYGYTKTYKGLDYERDYNSKKYDTVHLTIPNVVKEYERLIAQKRFPGEDAIAKIPEYERRQVARAIYSSLYNAPDNVPRPYYMGMDYYQAVPLIEEELQDKSTAMWLMDALNARLGEMQKDDHSYKSVREAKYQLIAYLDGTFSLFNHRHDAPQQERSFVEQVAEDAARLAAEQPPAYERFSVIETDDGYAVWDDIRDEIYVDSEGVRETFPSEWQAEDYLEQVRKAVNEKEAAEWLYVEQSRNTAAKPEQPQSEPVSTADPVIVGTRLTIDGRQFEVDSVDDHTQNVSLRDVTFEGGTGFPIFRKESLDYVRAHMEQPDMVRENAAPQTDEPPAVLTPPKKKKQNALAYPLDPNGSNYRITDDHIGEGAPLERFQRNLDAIRTLKTVEAENRTATAEEQTVLAQYVGWGGLADFFDEKNPRYSELKDLLTDAEYAAARESTLTAFYTPPVVIRGIYAALGQMGFAQGNILEPACGIGNFLGMLPENMSGSKLYGVELDDLSGRIARQLYPKSSIAVQGYEKTSFPDNFFDVAIGNVPFGQFRVPDKRYDRLNFPIHEYFVAKMLDQVRPGGVIAVVTSSYTMDKRTASARKYIAQRSELLGAIRLPNNAFKAAAGTEVVSDILFLQKRERMVDIEPEWVHLATNEDGIQMNSYFIDHPDMILGEMKMVSGPFGPRPTCEPYPEQPLEALLAEAVQNVHGEITAYDREEELEGEDHSIEADPAVRNFSYTLVNGQIYYRENSRMNPVEVSKTAESRIRGMIELRDCVRTLLEYQTEDYPDEEIKAQQAKLNTLYDVFTRKYGLINSRGNAIAFDQDSSYFLLCSLEILDEDRNLKRKADLFTKRTIRSHKPAEKVDTAVEALALSIGEKARVDMEYMSRLTGKDEENLFSDLKGVVFLNPNYKEGVNEKYLPADEYLSGNVRQKLAIAKAKAEQDPQYQINADALAQVQPTDLTASEISVRLGATWLDTEYVRQFTFETLGTPRSTQRRIKVHYSNITGEWRMEGKGMDPGNVKAFSTYGTKRINAYEIIEDTLNLKDVRIFDYQYDEEGRRIAVLNKRETAIAQSKQELIKDAFAEWIWKDPDRREAICKTYNILFNSNRPREYDGSHISFSGMNPEITLRKHQVNAIAHILYGGNTLLAHVVGAGKTFEMVAAAMESKRLGLCQKSLFVVPNHLTEQWATEFLQLYPAANILVATRKDFETKNRKKFCGRIATGDYDAIIIGHSQFEKIPMSVERQRAILEQQIDEIMMGISEAKREKAEKFTIKQMEKTKKGLQAKIDKLNDQSRKDDVVTFEELGVDRIFIDESHYFKNLFLYTKMRNVGGIAQTEAQKSSDLFMKCRYLDEITGGRGIVFATGTPISNSMVELYTIQRYLQMSALEEQGLQHFDAWAANYGETVTAIELSPEGTGYRAKTRFAKFYNLPELMSVFKNVADIQTADMLKLPVPEAHYHNIALKPSEYQKEIVASLAERAEKVRNREVDSSVDNMLMITNDGRKLALDQRLVNPMLPSDPNSKAAKCAENVFEIWKRTADQRSTQMIFCDLSTPKDDGTFSVYDDIRAKLLELGVPENEIAFIHNAKSEVQKKDLFGKVRSGQVRILLGSTQRMGAGTNCQQKLVALHHLDCPWRPSDLQQREGRIIRQGNENPEVDIYSYVTEGTFDAYLYQLVESKQKFISQIMTSKSPVRSAEDVDEQALSYAEIKALASGNPMIKEKMDLDIEVSKLKLLKANHLSQKYALEDAISKGFPKQIAETQARIAGYGADIATVKGNTHPNADGFSPLTLAGVTYADKKEAGAALLTMCQTMLSPAATQIGSYRGLTLELAFDTFAREYRLTMIGQLRHTVTMGTDVFGNLQRMDNALEGLPIKEQACREQLSNLQTQLETAKAEVQKPFPREAELNTKTARLEELNSLLNLDHKEPEIVDAEPDEDQRPPERRRPQLER</sequence>
<dbReference type="InterPro" id="IPR014001">
    <property type="entry name" value="Helicase_ATP-bd"/>
</dbReference>
<dbReference type="Proteomes" id="UP000095746">
    <property type="component" value="Unassembled WGS sequence"/>
</dbReference>
<name>A0A173XWM5_FLAPL</name>
<dbReference type="GO" id="GO:0006298">
    <property type="term" value="P:mismatch repair"/>
    <property type="evidence" value="ECO:0007669"/>
    <property type="project" value="InterPro"/>
</dbReference>
<dbReference type="SUPFAM" id="SSF52540">
    <property type="entry name" value="P-loop containing nucleoside triphosphate hydrolases"/>
    <property type="match status" value="2"/>
</dbReference>
<dbReference type="SUPFAM" id="SSF55271">
    <property type="entry name" value="DNA repair protein MutS, domain I"/>
    <property type="match status" value="1"/>
</dbReference>
<feature type="region of interest" description="Disordered" evidence="2">
    <location>
        <begin position="2968"/>
        <end position="3000"/>
    </location>
</feature>
<dbReference type="Gene3D" id="3.40.50.300">
    <property type="entry name" value="P-loop containing nucleotide triphosphate hydrolases"/>
    <property type="match status" value="2"/>
</dbReference>
<keyword evidence="4" id="KW-0489">Methyltransferase</keyword>
<accession>A0A173XWM5</accession>
<feature type="compositionally biased region" description="Basic and acidic residues" evidence="2">
    <location>
        <begin position="2987"/>
        <end position="3000"/>
    </location>
</feature>
<dbReference type="PANTHER" id="PTHR41313:SF1">
    <property type="entry name" value="DNA METHYLASE ADENINE-SPECIFIC DOMAIN-CONTAINING PROTEIN"/>
    <property type="match status" value="1"/>
</dbReference>
<reference evidence="4 5" key="1">
    <citation type="submission" date="2015-09" db="EMBL/GenBank/DDBJ databases">
        <authorList>
            <consortium name="Pathogen Informatics"/>
        </authorList>
    </citation>
    <scope>NUCLEOTIDE SEQUENCE [LARGE SCALE GENOMIC DNA]</scope>
    <source>
        <strain evidence="4 5">2789STDY5608854</strain>
    </source>
</reference>
<feature type="region of interest" description="Disordered" evidence="2">
    <location>
        <begin position="256"/>
        <end position="388"/>
    </location>
</feature>
<keyword evidence="4" id="KW-0808">Transferase</keyword>
<feature type="domain" description="Helicase ATP-binding" evidence="3">
    <location>
        <begin position="2174"/>
        <end position="2445"/>
    </location>
</feature>
<organism evidence="4 5">
    <name type="scientific">Flavonifractor plautii</name>
    <name type="common">Fusobacterium plautii</name>
    <dbReference type="NCBI Taxonomy" id="292800"/>
    <lineage>
        <taxon>Bacteria</taxon>
        <taxon>Bacillati</taxon>
        <taxon>Bacillota</taxon>
        <taxon>Clostridia</taxon>
        <taxon>Eubacteriales</taxon>
        <taxon>Oscillospiraceae</taxon>
        <taxon>Flavonifractor</taxon>
    </lineage>
</organism>
<evidence type="ECO:0000313" key="5">
    <source>
        <dbReference type="Proteomes" id="UP000095746"/>
    </source>
</evidence>
<dbReference type="EMBL" id="CYZT01000002">
    <property type="protein sequence ID" value="CUN55853.1"/>
    <property type="molecule type" value="Genomic_DNA"/>
</dbReference>
<dbReference type="InterPro" id="IPR007695">
    <property type="entry name" value="DNA_mismatch_repair_MutS-lik_N"/>
</dbReference>
<dbReference type="InterPro" id="IPR029063">
    <property type="entry name" value="SAM-dependent_MTases_sf"/>
</dbReference>
<dbReference type="GO" id="GO:0008168">
    <property type="term" value="F:methyltransferase activity"/>
    <property type="evidence" value="ECO:0007669"/>
    <property type="project" value="UniProtKB-KW"/>
</dbReference>
<dbReference type="Gene3D" id="3.40.1170.10">
    <property type="entry name" value="DNA repair protein MutS, domain I"/>
    <property type="match status" value="1"/>
</dbReference>
<dbReference type="InterPro" id="IPR006935">
    <property type="entry name" value="Helicase/UvrB_N"/>
</dbReference>
<dbReference type="Pfam" id="PF01624">
    <property type="entry name" value="MutS_I"/>
    <property type="match status" value="1"/>
</dbReference>
<dbReference type="SUPFAM" id="SSF53335">
    <property type="entry name" value="S-adenosyl-L-methionine-dependent methyltransferases"/>
    <property type="match status" value="1"/>
</dbReference>
<dbReference type="Gene3D" id="3.40.50.150">
    <property type="entry name" value="Vaccinia Virus protein VP39"/>
    <property type="match status" value="1"/>
</dbReference>
<dbReference type="GO" id="GO:0030983">
    <property type="term" value="F:mismatched DNA binding"/>
    <property type="evidence" value="ECO:0007669"/>
    <property type="project" value="InterPro"/>
</dbReference>
<dbReference type="InterPro" id="IPR052933">
    <property type="entry name" value="DNA_Protect_Modify"/>
</dbReference>
<protein>
    <submittedName>
        <fullName evidence="4">DNA methylase</fullName>
    </submittedName>
</protein>
<dbReference type="Pfam" id="PF00271">
    <property type="entry name" value="Helicase_C"/>
    <property type="match status" value="1"/>
</dbReference>
<evidence type="ECO:0000256" key="1">
    <source>
        <dbReference type="SAM" id="Coils"/>
    </source>
</evidence>
<evidence type="ECO:0000313" key="4">
    <source>
        <dbReference type="EMBL" id="CUN55853.1"/>
    </source>
</evidence>
<dbReference type="PRINTS" id="PR00507">
    <property type="entry name" value="N12N6MTFRASE"/>
</dbReference>
<dbReference type="GO" id="GO:0032259">
    <property type="term" value="P:methylation"/>
    <property type="evidence" value="ECO:0007669"/>
    <property type="project" value="UniProtKB-KW"/>
</dbReference>
<feature type="compositionally biased region" description="Basic and acidic residues" evidence="2">
    <location>
        <begin position="335"/>
        <end position="369"/>
    </location>
</feature>
<evidence type="ECO:0000256" key="2">
    <source>
        <dbReference type="SAM" id="MobiDB-lite"/>
    </source>
</evidence>
<keyword evidence="1" id="KW-0175">Coiled coil</keyword>
<dbReference type="InterPro" id="IPR001650">
    <property type="entry name" value="Helicase_C-like"/>
</dbReference>
<gene>
    <name evidence="4" type="ORF">ERS852411_00098</name>
</gene>
<dbReference type="PANTHER" id="PTHR41313">
    <property type="entry name" value="ADENINE-SPECIFIC METHYLTRANSFERASE"/>
    <property type="match status" value="1"/>
</dbReference>
<feature type="compositionally biased region" description="Low complexity" evidence="2">
    <location>
        <begin position="290"/>
        <end position="300"/>
    </location>
</feature>
<dbReference type="InterPro" id="IPR016151">
    <property type="entry name" value="DNA_mismatch_repair_MutS_N"/>
</dbReference>
<dbReference type="InterPro" id="IPR027417">
    <property type="entry name" value="P-loop_NTPase"/>
</dbReference>
<evidence type="ECO:0000259" key="3">
    <source>
        <dbReference type="SMART" id="SM00487"/>
    </source>
</evidence>
<dbReference type="SMART" id="SM00487">
    <property type="entry name" value="DEXDc"/>
    <property type="match status" value="1"/>
</dbReference>
<feature type="coiled-coil region" evidence="1">
    <location>
        <begin position="2296"/>
        <end position="2343"/>
    </location>
</feature>
<dbReference type="Pfam" id="PF04851">
    <property type="entry name" value="ResIII"/>
    <property type="match status" value="1"/>
</dbReference>
<feature type="compositionally biased region" description="Basic and acidic residues" evidence="2">
    <location>
        <begin position="259"/>
        <end position="289"/>
    </location>
</feature>
<proteinExistence type="predicted"/>
<dbReference type="GO" id="GO:0016787">
    <property type="term" value="F:hydrolase activity"/>
    <property type="evidence" value="ECO:0007669"/>
    <property type="project" value="InterPro"/>
</dbReference>